<organism evidence="1 2">
    <name type="scientific">Roridomyces roridus</name>
    <dbReference type="NCBI Taxonomy" id="1738132"/>
    <lineage>
        <taxon>Eukaryota</taxon>
        <taxon>Fungi</taxon>
        <taxon>Dikarya</taxon>
        <taxon>Basidiomycota</taxon>
        <taxon>Agaricomycotina</taxon>
        <taxon>Agaricomycetes</taxon>
        <taxon>Agaricomycetidae</taxon>
        <taxon>Agaricales</taxon>
        <taxon>Marasmiineae</taxon>
        <taxon>Mycenaceae</taxon>
        <taxon>Roridomyces</taxon>
    </lineage>
</organism>
<keyword evidence="2" id="KW-1185">Reference proteome</keyword>
<dbReference type="AlphaFoldDB" id="A0AAD7FSN1"/>
<gene>
    <name evidence="1" type="ORF">FB45DRAFT_1053774</name>
</gene>
<comment type="caution">
    <text evidence="1">The sequence shown here is derived from an EMBL/GenBank/DDBJ whole genome shotgun (WGS) entry which is preliminary data.</text>
</comment>
<evidence type="ECO:0000313" key="2">
    <source>
        <dbReference type="Proteomes" id="UP001221142"/>
    </source>
</evidence>
<protein>
    <recommendedName>
        <fullName evidence="3">F-box domain-containing protein</fullName>
    </recommendedName>
</protein>
<name>A0AAD7FSN1_9AGAR</name>
<dbReference type="SUPFAM" id="SSF52047">
    <property type="entry name" value="RNI-like"/>
    <property type="match status" value="1"/>
</dbReference>
<evidence type="ECO:0000313" key="1">
    <source>
        <dbReference type="EMBL" id="KAJ7641206.1"/>
    </source>
</evidence>
<reference evidence="1" key="1">
    <citation type="submission" date="2023-03" db="EMBL/GenBank/DDBJ databases">
        <title>Massive genome expansion in bonnet fungi (Mycena s.s.) driven by repeated elements and novel gene families across ecological guilds.</title>
        <authorList>
            <consortium name="Lawrence Berkeley National Laboratory"/>
            <person name="Harder C.B."/>
            <person name="Miyauchi S."/>
            <person name="Viragh M."/>
            <person name="Kuo A."/>
            <person name="Thoen E."/>
            <person name="Andreopoulos B."/>
            <person name="Lu D."/>
            <person name="Skrede I."/>
            <person name="Drula E."/>
            <person name="Henrissat B."/>
            <person name="Morin E."/>
            <person name="Kohler A."/>
            <person name="Barry K."/>
            <person name="LaButti K."/>
            <person name="Morin E."/>
            <person name="Salamov A."/>
            <person name="Lipzen A."/>
            <person name="Mereny Z."/>
            <person name="Hegedus B."/>
            <person name="Baldrian P."/>
            <person name="Stursova M."/>
            <person name="Weitz H."/>
            <person name="Taylor A."/>
            <person name="Grigoriev I.V."/>
            <person name="Nagy L.G."/>
            <person name="Martin F."/>
            <person name="Kauserud H."/>
        </authorList>
    </citation>
    <scope>NUCLEOTIDE SEQUENCE</scope>
    <source>
        <strain evidence="1">9284</strain>
    </source>
</reference>
<proteinExistence type="predicted"/>
<dbReference type="Proteomes" id="UP001221142">
    <property type="component" value="Unassembled WGS sequence"/>
</dbReference>
<accession>A0AAD7FSN1</accession>
<evidence type="ECO:0008006" key="3">
    <source>
        <dbReference type="Google" id="ProtNLM"/>
    </source>
</evidence>
<sequence length="332" mass="37563">MNDHSEVARAADRARIGAIDAEISELEQRLCVLQMERESCQQQLDAIRALQLERETFQQRLDAYKYPVLTLPNEITSEIFVVFLPPYPDCPPLRGLYSPTTLTHICSRWREIALATERWQHVRLELQAEEVALIEGPMPLLESLYLAVDEWDYIHPAASASGFPRLRSVSLDDADHGNWLPLSQLTTLALQEVYEMDYLPLLRDAVNLVHLHLIYCIPPKSGHTFTRLETLVVVDDALGGLQTPLHMFTLPVLRGLQWSLTGGALGRDHINSVTSLISRSGCKLQQVLFTGKTEVSEQSLRAAFPSVPKVTLDIEYDWYSEESRGFENGLEI</sequence>
<dbReference type="EMBL" id="JARKIF010000004">
    <property type="protein sequence ID" value="KAJ7641206.1"/>
    <property type="molecule type" value="Genomic_DNA"/>
</dbReference>